<dbReference type="NCBIfam" id="NF008425">
    <property type="entry name" value="PRK11259.1"/>
    <property type="match status" value="1"/>
</dbReference>
<comment type="cofactor">
    <cofactor evidence="1">
        <name>FAD</name>
        <dbReference type="ChEBI" id="CHEBI:57692"/>
    </cofactor>
</comment>
<dbReference type="EC" id="1.5.3.2" evidence="6"/>
<keyword evidence="2" id="KW-0285">Flavoprotein</keyword>
<dbReference type="GO" id="GO:0050660">
    <property type="term" value="F:flavin adenine dinucleotide binding"/>
    <property type="evidence" value="ECO:0007669"/>
    <property type="project" value="InterPro"/>
</dbReference>
<dbReference type="Gene3D" id="3.30.9.10">
    <property type="entry name" value="D-Amino Acid Oxidase, subunit A, domain 2"/>
    <property type="match status" value="1"/>
</dbReference>
<dbReference type="SUPFAM" id="SSF51905">
    <property type="entry name" value="FAD/NAD(P)-binding domain"/>
    <property type="match status" value="1"/>
</dbReference>
<organism evidence="6 7">
    <name type="scientific">Halalkalibacter alkaliphilus</name>
    <dbReference type="NCBI Taxonomy" id="2917993"/>
    <lineage>
        <taxon>Bacteria</taxon>
        <taxon>Bacillati</taxon>
        <taxon>Bacillota</taxon>
        <taxon>Bacilli</taxon>
        <taxon>Bacillales</taxon>
        <taxon>Bacillaceae</taxon>
        <taxon>Halalkalibacter</taxon>
    </lineage>
</organism>
<name>A0A9X2I7V7_9BACI</name>
<dbReference type="GO" id="GO:0050131">
    <property type="term" value="F:N-methyl-L-amino-acid oxidase activity"/>
    <property type="evidence" value="ECO:0007669"/>
    <property type="project" value="UniProtKB-EC"/>
</dbReference>
<dbReference type="PANTHER" id="PTHR10961:SF7">
    <property type="entry name" value="FAD DEPENDENT OXIDOREDUCTASE DOMAIN-CONTAINING PROTEIN"/>
    <property type="match status" value="1"/>
</dbReference>
<feature type="domain" description="FAD dependent oxidoreductase" evidence="5">
    <location>
        <begin position="6"/>
        <end position="358"/>
    </location>
</feature>
<dbReference type="Gene3D" id="3.50.50.60">
    <property type="entry name" value="FAD/NAD(P)-binding domain"/>
    <property type="match status" value="1"/>
</dbReference>
<dbReference type="GO" id="GO:0008115">
    <property type="term" value="F:sarcosine oxidase activity"/>
    <property type="evidence" value="ECO:0007669"/>
    <property type="project" value="TreeGrafter"/>
</dbReference>
<reference evidence="6" key="1">
    <citation type="submission" date="2022-02" db="EMBL/GenBank/DDBJ databases">
        <title>Halalkalibacter sp. nov. isolated from Lonar Lake, India.</title>
        <authorList>
            <person name="Joshi A."/>
            <person name="Thite S."/>
            <person name="Lodha T."/>
        </authorList>
    </citation>
    <scope>NUCLEOTIDE SEQUENCE</scope>
    <source>
        <strain evidence="6">MEB205</strain>
    </source>
</reference>
<keyword evidence="7" id="KW-1185">Reference proteome</keyword>
<comment type="caution">
    <text evidence="6">The sequence shown here is derived from an EMBL/GenBank/DDBJ whole genome shotgun (WGS) entry which is preliminary data.</text>
</comment>
<dbReference type="EMBL" id="JAKRYL010000016">
    <property type="protein sequence ID" value="MCL7748524.1"/>
    <property type="molecule type" value="Genomic_DNA"/>
</dbReference>
<dbReference type="PANTHER" id="PTHR10961">
    <property type="entry name" value="PEROXISOMAL SARCOSINE OXIDASE"/>
    <property type="match status" value="1"/>
</dbReference>
<evidence type="ECO:0000256" key="2">
    <source>
        <dbReference type="ARBA" id="ARBA00022630"/>
    </source>
</evidence>
<evidence type="ECO:0000313" key="6">
    <source>
        <dbReference type="EMBL" id="MCL7748524.1"/>
    </source>
</evidence>
<sequence length="382" mass="42714">MSKFYDVIVVGGGSMGSAASYYLSKKGKKVLMIDQFAIPNKYGSHHGHTRMLRIGYGNGGKYVPLVKESLNLWRELEKETGKELYKKTGALTVGHSESRFVKEAIDSSIQYSLPYERMDAEKMMERWPGIQVPSHYIGSYDPESGFLLSEACIQTYKEEAMKFGADVFENQAVLAIDVRDKEVHVTTPNGIFSAGKLITTAGAWIPKLLQPMELPITPVRKTIGWFKPSGERLYGEDFPCFVFDTDSIGHYYGFPDFDGGGLKLGRMDQGYDCDPDRVNRDFGYYADDEGDIRTFLEHYMPHAPGELVKGAVSMFSNTPDHDFIIDFHPEHDHVIVAGGFSGHGFKFASVIGSILCDLSINGQTTHDISFLRLNRFANMKSS</sequence>
<evidence type="ECO:0000256" key="4">
    <source>
        <dbReference type="ARBA" id="ARBA00023002"/>
    </source>
</evidence>
<dbReference type="SUPFAM" id="SSF54373">
    <property type="entry name" value="FAD-linked reductases, C-terminal domain"/>
    <property type="match status" value="1"/>
</dbReference>
<evidence type="ECO:0000313" key="7">
    <source>
        <dbReference type="Proteomes" id="UP001139150"/>
    </source>
</evidence>
<dbReference type="InterPro" id="IPR036188">
    <property type="entry name" value="FAD/NAD-bd_sf"/>
</dbReference>
<gene>
    <name evidence="6" type="primary">solA</name>
    <name evidence="6" type="ORF">MF646_15450</name>
</gene>
<dbReference type="RefSeq" id="WP_250097410.1">
    <property type="nucleotide sequence ID" value="NZ_JAKRYL010000016.1"/>
</dbReference>
<keyword evidence="3" id="KW-0274">FAD</keyword>
<dbReference type="Proteomes" id="UP001139150">
    <property type="component" value="Unassembled WGS sequence"/>
</dbReference>
<dbReference type="InterPro" id="IPR006076">
    <property type="entry name" value="FAD-dep_OxRdtase"/>
</dbReference>
<dbReference type="Pfam" id="PF01266">
    <property type="entry name" value="DAO"/>
    <property type="match status" value="1"/>
</dbReference>
<proteinExistence type="predicted"/>
<evidence type="ECO:0000256" key="1">
    <source>
        <dbReference type="ARBA" id="ARBA00001974"/>
    </source>
</evidence>
<evidence type="ECO:0000256" key="3">
    <source>
        <dbReference type="ARBA" id="ARBA00022827"/>
    </source>
</evidence>
<accession>A0A9X2I7V7</accession>
<dbReference type="InterPro" id="IPR045170">
    <property type="entry name" value="MTOX"/>
</dbReference>
<keyword evidence="4 6" id="KW-0560">Oxidoreductase</keyword>
<dbReference type="AlphaFoldDB" id="A0A9X2I7V7"/>
<protein>
    <submittedName>
        <fullName evidence="6">N-methyl-L-tryptophan oxidase</fullName>
        <ecNumber evidence="6">1.5.3.2</ecNumber>
    </submittedName>
</protein>
<evidence type="ECO:0000259" key="5">
    <source>
        <dbReference type="Pfam" id="PF01266"/>
    </source>
</evidence>